<feature type="domain" description="Glycosyltransferase 2-like" evidence="1">
    <location>
        <begin position="7"/>
        <end position="172"/>
    </location>
</feature>
<reference evidence="2 3" key="1">
    <citation type="submission" date="2019-08" db="EMBL/GenBank/DDBJ databases">
        <title>Genome of Psychroserpens burtonensis ACAM 167.</title>
        <authorList>
            <person name="Bowman J.P."/>
        </authorList>
    </citation>
    <scope>NUCLEOTIDE SEQUENCE [LARGE SCALE GENOMIC DNA]</scope>
    <source>
        <strain evidence="2 3">ACAM 167</strain>
    </source>
</reference>
<dbReference type="PANTHER" id="PTHR22916:SF3">
    <property type="entry name" value="UDP-GLCNAC:BETAGAL BETA-1,3-N-ACETYLGLUCOSAMINYLTRANSFERASE-LIKE PROTEIN 1"/>
    <property type="match status" value="1"/>
</dbReference>
<dbReference type="CDD" id="cd00761">
    <property type="entry name" value="Glyco_tranf_GTA_type"/>
    <property type="match status" value="1"/>
</dbReference>
<keyword evidence="2" id="KW-0808">Transferase</keyword>
<dbReference type="PANTHER" id="PTHR22916">
    <property type="entry name" value="GLYCOSYLTRANSFERASE"/>
    <property type="match status" value="1"/>
</dbReference>
<evidence type="ECO:0000259" key="1">
    <source>
        <dbReference type="Pfam" id="PF00535"/>
    </source>
</evidence>
<comment type="caution">
    <text evidence="2">The sequence shown here is derived from an EMBL/GenBank/DDBJ whole genome shotgun (WGS) entry which is preliminary data.</text>
</comment>
<dbReference type="Gene3D" id="3.90.550.10">
    <property type="entry name" value="Spore Coat Polysaccharide Biosynthesis Protein SpsA, Chain A"/>
    <property type="match status" value="1"/>
</dbReference>
<dbReference type="SUPFAM" id="SSF53448">
    <property type="entry name" value="Nucleotide-diphospho-sugar transferases"/>
    <property type="match status" value="1"/>
</dbReference>
<evidence type="ECO:0000313" key="2">
    <source>
        <dbReference type="EMBL" id="TXE17124.1"/>
    </source>
</evidence>
<organism evidence="2 3">
    <name type="scientific">Psychroserpens burtonensis</name>
    <dbReference type="NCBI Taxonomy" id="49278"/>
    <lineage>
        <taxon>Bacteria</taxon>
        <taxon>Pseudomonadati</taxon>
        <taxon>Bacteroidota</taxon>
        <taxon>Flavobacteriia</taxon>
        <taxon>Flavobacteriales</taxon>
        <taxon>Flavobacteriaceae</taxon>
        <taxon>Psychroserpens</taxon>
    </lineage>
</organism>
<gene>
    <name evidence="2" type="ORF">ES692_10725</name>
</gene>
<protein>
    <submittedName>
        <fullName evidence="2">Glycosyltransferase family 2 protein</fullName>
    </submittedName>
</protein>
<dbReference type="OrthoDB" id="597270at2"/>
<dbReference type="AlphaFoldDB" id="A0A5C7BAI6"/>
<dbReference type="EMBL" id="VOSB01000014">
    <property type="protein sequence ID" value="TXE17124.1"/>
    <property type="molecule type" value="Genomic_DNA"/>
</dbReference>
<dbReference type="InterPro" id="IPR029044">
    <property type="entry name" value="Nucleotide-diphossugar_trans"/>
</dbReference>
<dbReference type="GO" id="GO:0016758">
    <property type="term" value="F:hexosyltransferase activity"/>
    <property type="evidence" value="ECO:0007669"/>
    <property type="project" value="UniProtKB-ARBA"/>
</dbReference>
<dbReference type="RefSeq" id="WP_147231746.1">
    <property type="nucleotide sequence ID" value="NZ_VOSB01000014.1"/>
</dbReference>
<dbReference type="InterPro" id="IPR001173">
    <property type="entry name" value="Glyco_trans_2-like"/>
</dbReference>
<dbReference type="Pfam" id="PF00535">
    <property type="entry name" value="Glycos_transf_2"/>
    <property type="match status" value="1"/>
</dbReference>
<evidence type="ECO:0000313" key="3">
    <source>
        <dbReference type="Proteomes" id="UP000321938"/>
    </source>
</evidence>
<proteinExistence type="predicted"/>
<dbReference type="Proteomes" id="UP000321938">
    <property type="component" value="Unassembled WGS sequence"/>
</dbReference>
<keyword evidence="3" id="KW-1185">Reference proteome</keyword>
<accession>A0A5C7BAI6</accession>
<name>A0A5C7BAI6_9FLAO</name>
<sequence>MSHPLVSIIIPTYNSKAYVQEAAASALSQKYKSIEIIVVDDGSTDDTRDLFPEFEAKGIRCFYIDNGGASNARNYGLEKSSGDYIQFLDADDILEPTKIEKQLNLMRLHKADLCYSPWVIFENDISDAHKQFRFSYLDHSLKRTGQEIMISYGMDNWFILTVAWLVKKDLIEKAGFWNPAKCPNDDGEYFSRALFWSEHVVCCNEVLSFYRKTANDSLSKLNSETKIEASYKSFKQIESLLLTCRNDKLMSYPKRMFYMQYKLVKSNYPDLAKRAAKNFDRINAPSFLSDKIYYWWFINRFGLYTGTKLYTLLKPIWGLLKRN</sequence>